<dbReference type="EMBL" id="RQEV01000003">
    <property type="protein sequence ID" value="TGK20816.1"/>
    <property type="molecule type" value="Genomic_DNA"/>
</dbReference>
<dbReference type="Proteomes" id="UP000297855">
    <property type="component" value="Unassembled WGS sequence"/>
</dbReference>
<dbReference type="PROSITE" id="PS51257">
    <property type="entry name" value="PROKAR_LIPOPROTEIN"/>
    <property type="match status" value="1"/>
</dbReference>
<protein>
    <recommendedName>
        <fullName evidence="3">Lipoprotein</fullName>
    </recommendedName>
</protein>
<evidence type="ECO:0008006" key="3">
    <source>
        <dbReference type="Google" id="ProtNLM"/>
    </source>
</evidence>
<sequence length="279" mass="31863">MIRTKCIQKTRFTRWILALFFLLSACAITTTKIALSEENTVRIDVIFPPSYLPQIFYPFGTNIFESVKQPQWALLREAPIPTSAALQKSFAQIFFLRSGIRLQNSEQSSQTTVTVIPVNLLISDGLSAFAEILIVCKLRDGRIFTDRFSMATKEEFPNGVYPRAFWEAAAVRAWEFYRLHSNDQGKLPEEYIVRPRFSEEPLAYFIALLQGMPGIKIKYFNEVDSAVAFLPDEFEASDCMSYANDVRGGVQCTGHQRIKIPVFWSLKIDRTSTETLLSR</sequence>
<comment type="caution">
    <text evidence="1">The sequence shown here is derived from an EMBL/GenBank/DDBJ whole genome shotgun (WGS) entry which is preliminary data.</text>
</comment>
<evidence type="ECO:0000313" key="1">
    <source>
        <dbReference type="EMBL" id="TGK20816.1"/>
    </source>
</evidence>
<dbReference type="OrthoDB" id="323075at2"/>
<name>A0A4R9GRK3_9LEPT</name>
<dbReference type="AlphaFoldDB" id="A0A4R9GRK3"/>
<reference evidence="1" key="1">
    <citation type="journal article" date="2019" name="PLoS Negl. Trop. Dis.">
        <title>Revisiting the worldwide diversity of Leptospira species in the environment.</title>
        <authorList>
            <person name="Vincent A.T."/>
            <person name="Schiettekatte O."/>
            <person name="Bourhy P."/>
            <person name="Veyrier F.J."/>
            <person name="Picardeau M."/>
        </authorList>
    </citation>
    <scope>NUCLEOTIDE SEQUENCE [LARGE SCALE GENOMIC DNA]</scope>
    <source>
        <strain evidence="1">SCS5</strain>
    </source>
</reference>
<proteinExistence type="predicted"/>
<organism evidence="1 2">
    <name type="scientific">Leptospira fluminis</name>
    <dbReference type="NCBI Taxonomy" id="2484979"/>
    <lineage>
        <taxon>Bacteria</taxon>
        <taxon>Pseudomonadati</taxon>
        <taxon>Spirochaetota</taxon>
        <taxon>Spirochaetia</taxon>
        <taxon>Leptospirales</taxon>
        <taxon>Leptospiraceae</taxon>
        <taxon>Leptospira</taxon>
    </lineage>
</organism>
<keyword evidence="2" id="KW-1185">Reference proteome</keyword>
<accession>A0A4R9GRK3</accession>
<dbReference type="RefSeq" id="WP_135812116.1">
    <property type="nucleotide sequence ID" value="NZ_RQEV01000003.1"/>
</dbReference>
<gene>
    <name evidence="1" type="ORF">EHO61_02815</name>
</gene>
<evidence type="ECO:0000313" key="2">
    <source>
        <dbReference type="Proteomes" id="UP000297855"/>
    </source>
</evidence>